<comment type="caution">
    <text evidence="7">The sequence shown here is derived from an EMBL/GenBank/DDBJ whole genome shotgun (WGS) entry which is preliminary data.</text>
</comment>
<proteinExistence type="inferred from homology"/>
<evidence type="ECO:0000256" key="3">
    <source>
        <dbReference type="ARBA" id="ARBA00022692"/>
    </source>
</evidence>
<evidence type="ECO:0000256" key="1">
    <source>
        <dbReference type="ARBA" id="ARBA00004141"/>
    </source>
</evidence>
<evidence type="ECO:0000256" key="4">
    <source>
        <dbReference type="ARBA" id="ARBA00022989"/>
    </source>
</evidence>
<feature type="transmembrane region" description="Helical" evidence="6">
    <location>
        <begin position="43"/>
        <end position="64"/>
    </location>
</feature>
<name>A0A8X8DKQ3_POPTO</name>
<keyword evidence="5 6" id="KW-0472">Membrane</keyword>
<dbReference type="GO" id="GO:0016020">
    <property type="term" value="C:membrane"/>
    <property type="evidence" value="ECO:0007669"/>
    <property type="project" value="UniProtKB-SubCell"/>
</dbReference>
<protein>
    <submittedName>
        <fullName evidence="7">Uncharacterized protein</fullName>
    </submittedName>
</protein>
<gene>
    <name evidence="7" type="ORF">POTOM_002968</name>
</gene>
<keyword evidence="4 6" id="KW-1133">Transmembrane helix</keyword>
<organism evidence="7 8">
    <name type="scientific">Populus tomentosa</name>
    <name type="common">Chinese white poplar</name>
    <dbReference type="NCBI Taxonomy" id="118781"/>
    <lineage>
        <taxon>Eukaryota</taxon>
        <taxon>Viridiplantae</taxon>
        <taxon>Streptophyta</taxon>
        <taxon>Embryophyta</taxon>
        <taxon>Tracheophyta</taxon>
        <taxon>Spermatophyta</taxon>
        <taxon>Magnoliopsida</taxon>
        <taxon>eudicotyledons</taxon>
        <taxon>Gunneridae</taxon>
        <taxon>Pentapetalae</taxon>
        <taxon>rosids</taxon>
        <taxon>fabids</taxon>
        <taxon>Malpighiales</taxon>
        <taxon>Salicaceae</taxon>
        <taxon>Saliceae</taxon>
        <taxon>Populus</taxon>
    </lineage>
</organism>
<comment type="subcellular location">
    <subcellularLocation>
        <location evidence="1">Membrane</location>
        <topology evidence="1">Multi-pass membrane protein</topology>
    </subcellularLocation>
</comment>
<reference evidence="7" key="1">
    <citation type="journal article" date="2020" name="bioRxiv">
        <title>Hybrid origin of Populus tomentosa Carr. identified through genome sequencing and phylogenomic analysis.</title>
        <authorList>
            <person name="An X."/>
            <person name="Gao K."/>
            <person name="Chen Z."/>
            <person name="Li J."/>
            <person name="Yang X."/>
            <person name="Yang X."/>
            <person name="Zhou J."/>
            <person name="Guo T."/>
            <person name="Zhao T."/>
            <person name="Huang S."/>
            <person name="Miao D."/>
            <person name="Khan W.U."/>
            <person name="Rao P."/>
            <person name="Ye M."/>
            <person name="Lei B."/>
            <person name="Liao W."/>
            <person name="Wang J."/>
            <person name="Ji L."/>
            <person name="Li Y."/>
            <person name="Guo B."/>
            <person name="Mustafa N.S."/>
            <person name="Li S."/>
            <person name="Yun Q."/>
            <person name="Keller S.R."/>
            <person name="Mao J."/>
            <person name="Zhang R."/>
            <person name="Strauss S.H."/>
        </authorList>
    </citation>
    <scope>NUCLEOTIDE SEQUENCE</scope>
    <source>
        <strain evidence="7">GM15</strain>
        <tissue evidence="7">Leaf</tissue>
    </source>
</reference>
<dbReference type="AlphaFoldDB" id="A0A8X8DKQ3"/>
<dbReference type="Proteomes" id="UP000886885">
    <property type="component" value="Chromosome 1A"/>
</dbReference>
<evidence type="ECO:0000256" key="5">
    <source>
        <dbReference type="ARBA" id="ARBA00023136"/>
    </source>
</evidence>
<sequence>MDQINVPEVVICVIASQIANVGESIIGAAFQDKEGFQWLNNDAVNVINISMGSILAVLMQLVIVQKGGA</sequence>
<dbReference type="InterPro" id="IPR002794">
    <property type="entry name" value="DUF92_TMEM19"/>
</dbReference>
<evidence type="ECO:0000313" key="8">
    <source>
        <dbReference type="Proteomes" id="UP000886885"/>
    </source>
</evidence>
<dbReference type="OrthoDB" id="30881at2759"/>
<evidence type="ECO:0000256" key="2">
    <source>
        <dbReference type="ARBA" id="ARBA00009012"/>
    </source>
</evidence>
<accession>A0A8X8DKQ3</accession>
<evidence type="ECO:0000313" key="7">
    <source>
        <dbReference type="EMBL" id="KAG6793745.1"/>
    </source>
</evidence>
<comment type="similarity">
    <text evidence="2">Belongs to the TMEM19 family.</text>
</comment>
<keyword evidence="3 6" id="KW-0812">Transmembrane</keyword>
<dbReference type="Pfam" id="PF01940">
    <property type="entry name" value="DUF92"/>
    <property type="match status" value="1"/>
</dbReference>
<evidence type="ECO:0000256" key="6">
    <source>
        <dbReference type="SAM" id="Phobius"/>
    </source>
</evidence>
<dbReference type="EMBL" id="JAAWWB010000001">
    <property type="protein sequence ID" value="KAG6793745.1"/>
    <property type="molecule type" value="Genomic_DNA"/>
</dbReference>
<keyword evidence="8" id="KW-1185">Reference proteome</keyword>